<dbReference type="EMBL" id="JAATJC010000001">
    <property type="protein sequence ID" value="NJC04379.1"/>
    <property type="molecule type" value="Genomic_DNA"/>
</dbReference>
<dbReference type="AlphaFoldDB" id="A0A7X5Y397"/>
<evidence type="ECO:0000313" key="2">
    <source>
        <dbReference type="Proteomes" id="UP000558192"/>
    </source>
</evidence>
<evidence type="ECO:0000313" key="1">
    <source>
        <dbReference type="EMBL" id="NJC04379.1"/>
    </source>
</evidence>
<dbReference type="Proteomes" id="UP000558192">
    <property type="component" value="Unassembled WGS sequence"/>
</dbReference>
<proteinExistence type="predicted"/>
<protein>
    <submittedName>
        <fullName evidence="1">Uncharacterized protein</fullName>
    </submittedName>
</protein>
<accession>A0A7X5Y397</accession>
<sequence length="109" mass="11156">MAPPCAGRLQRISRFSPGASSKIAGLTRMSAAPSCSLPSGACDQAKPRTWMATCSAPWLLTCSEQYLALGASSILIGMTAIFAACAGTPAAKTAAASTARLGRPGRRRI</sequence>
<name>A0A7X5Y397_9SPHN</name>
<keyword evidence="2" id="KW-1185">Reference proteome</keyword>
<gene>
    <name evidence="1" type="ORF">GGQ97_000172</name>
</gene>
<organism evidence="1 2">
    <name type="scientific">Sphingomonas kaistensis</name>
    <dbReference type="NCBI Taxonomy" id="298708"/>
    <lineage>
        <taxon>Bacteria</taxon>
        <taxon>Pseudomonadati</taxon>
        <taxon>Pseudomonadota</taxon>
        <taxon>Alphaproteobacteria</taxon>
        <taxon>Sphingomonadales</taxon>
        <taxon>Sphingomonadaceae</taxon>
        <taxon>Sphingomonas</taxon>
    </lineage>
</organism>
<comment type="caution">
    <text evidence="1">The sequence shown here is derived from an EMBL/GenBank/DDBJ whole genome shotgun (WGS) entry which is preliminary data.</text>
</comment>
<reference evidence="1 2" key="1">
    <citation type="submission" date="2020-03" db="EMBL/GenBank/DDBJ databases">
        <title>Genomic Encyclopedia of Type Strains, Phase IV (KMG-IV): sequencing the most valuable type-strain genomes for metagenomic binning, comparative biology and taxonomic classification.</title>
        <authorList>
            <person name="Goeker M."/>
        </authorList>
    </citation>
    <scope>NUCLEOTIDE SEQUENCE [LARGE SCALE GENOMIC DNA]</scope>
    <source>
        <strain evidence="1 2">DSM 16846</strain>
    </source>
</reference>